<gene>
    <name evidence="1" type="ORF">Pfra01_001186200</name>
</gene>
<keyword evidence="2" id="KW-1185">Reference proteome</keyword>
<dbReference type="EMBL" id="BSXT01001179">
    <property type="protein sequence ID" value="GMF39649.1"/>
    <property type="molecule type" value="Genomic_DNA"/>
</dbReference>
<organism evidence="1 2">
    <name type="scientific">Phytophthora fragariaefolia</name>
    <dbReference type="NCBI Taxonomy" id="1490495"/>
    <lineage>
        <taxon>Eukaryota</taxon>
        <taxon>Sar</taxon>
        <taxon>Stramenopiles</taxon>
        <taxon>Oomycota</taxon>
        <taxon>Peronosporomycetes</taxon>
        <taxon>Peronosporales</taxon>
        <taxon>Peronosporaceae</taxon>
        <taxon>Phytophthora</taxon>
    </lineage>
</organism>
<dbReference type="OrthoDB" id="129474at2759"/>
<dbReference type="AlphaFoldDB" id="A0A9W6XJ24"/>
<dbReference type="Proteomes" id="UP001165121">
    <property type="component" value="Unassembled WGS sequence"/>
</dbReference>
<sequence>MGTLSDRIPWLNQVRWGWLGYALWSNASNTSVQSARLTNIHLSASAVTSVASAITHCYPPSIMDQITPDQSIYGFVEVQEGTKLRVRGIVEGEVSSAVALQGFRCRARCAPSEMGEHAEMIVPGYGVCDLPGGDQSRFITEDLKPRFRGGPSTGLQSLVLEFFQIESPALISELLNLIGGKLRSLRMGMFWTGRRRSVVLEEVAAACPSLEELYLTDFDVVLSSNEGLHSWGLQKLVIHGSDVVVDLVNHLSDPICRMSRELELLEISVPRSVQYRATYVSALSLLNGDYLSATKERFPLGSKAAMISVVDYKSDVKVSAVHRLNEIMMGYIFEFAATPKRRLVRVNAL</sequence>
<evidence type="ECO:0000313" key="1">
    <source>
        <dbReference type="EMBL" id="GMF39649.1"/>
    </source>
</evidence>
<name>A0A9W6XJ24_9STRA</name>
<proteinExistence type="predicted"/>
<evidence type="ECO:0000313" key="2">
    <source>
        <dbReference type="Proteomes" id="UP001165121"/>
    </source>
</evidence>
<reference evidence="1" key="1">
    <citation type="submission" date="2023-04" db="EMBL/GenBank/DDBJ databases">
        <title>Phytophthora fragariaefolia NBRC 109709.</title>
        <authorList>
            <person name="Ichikawa N."/>
            <person name="Sato H."/>
            <person name="Tonouchi N."/>
        </authorList>
    </citation>
    <scope>NUCLEOTIDE SEQUENCE</scope>
    <source>
        <strain evidence="1">NBRC 109709</strain>
    </source>
</reference>
<protein>
    <submittedName>
        <fullName evidence="1">Unnamed protein product</fullName>
    </submittedName>
</protein>
<comment type="caution">
    <text evidence="1">The sequence shown here is derived from an EMBL/GenBank/DDBJ whole genome shotgun (WGS) entry which is preliminary data.</text>
</comment>
<accession>A0A9W6XJ24</accession>